<evidence type="ECO:0000256" key="3">
    <source>
        <dbReference type="ARBA" id="ARBA00023125"/>
    </source>
</evidence>
<comment type="similarity">
    <text evidence="1">Belongs to the DtxR/MntR family.</text>
</comment>
<gene>
    <name evidence="6" type="ORF">BET03_07810</name>
</gene>
<dbReference type="AlphaFoldDB" id="A0A419T9P7"/>
<dbReference type="GO" id="GO:0046914">
    <property type="term" value="F:transition metal ion binding"/>
    <property type="evidence" value="ECO:0007669"/>
    <property type="project" value="InterPro"/>
</dbReference>
<dbReference type="InterPro" id="IPR036388">
    <property type="entry name" value="WH-like_DNA-bd_sf"/>
</dbReference>
<reference evidence="6 7" key="1">
    <citation type="submission" date="2016-08" db="EMBL/GenBank/DDBJ databases">
        <title>Novel Firmicutes and Novel Genomes.</title>
        <authorList>
            <person name="Poppleton D.I."/>
            <person name="Gribaldo S."/>
        </authorList>
    </citation>
    <scope>NUCLEOTIDE SEQUENCE [LARGE SCALE GENOMIC DNA]</scope>
    <source>
        <strain evidence="6 7">CTT3</strain>
    </source>
</reference>
<evidence type="ECO:0000259" key="5">
    <source>
        <dbReference type="PROSITE" id="PS50944"/>
    </source>
</evidence>
<dbReference type="InterPro" id="IPR036390">
    <property type="entry name" value="WH_DNA-bd_sf"/>
</dbReference>
<sequence>MLSPSLEDYLEEVYRLSLNNKEIRIKDIADCLQVSMPSVVKGLKRLHNQGYIVYRPYQRIEVLDKGKKKGKFLIERNKILREFVKIIGSDCDIKQEAEAMEHYFSVSTIKAIEKLVKFLKERDDVLNDFKSFKIQSIIDDNIST</sequence>
<keyword evidence="2" id="KW-0805">Transcription regulation</keyword>
<evidence type="ECO:0000256" key="2">
    <source>
        <dbReference type="ARBA" id="ARBA00023015"/>
    </source>
</evidence>
<dbReference type="InterPro" id="IPR050536">
    <property type="entry name" value="DtxR_MntR_Metal-Reg"/>
</dbReference>
<dbReference type="Proteomes" id="UP000284177">
    <property type="component" value="Unassembled WGS sequence"/>
</dbReference>
<feature type="domain" description="HTH dtxR-type" evidence="5">
    <location>
        <begin position="2"/>
        <end position="63"/>
    </location>
</feature>
<evidence type="ECO:0000313" key="6">
    <source>
        <dbReference type="EMBL" id="RKD34186.1"/>
    </source>
</evidence>
<dbReference type="InterPro" id="IPR036421">
    <property type="entry name" value="Fe_dep_repressor_sf"/>
</dbReference>
<dbReference type="RefSeq" id="WP_120167195.1">
    <property type="nucleotide sequence ID" value="NZ_MCIB01000002.1"/>
</dbReference>
<keyword evidence="3 6" id="KW-0238">DNA-binding</keyword>
<dbReference type="GO" id="GO:0003677">
    <property type="term" value="F:DNA binding"/>
    <property type="evidence" value="ECO:0007669"/>
    <property type="project" value="UniProtKB-KW"/>
</dbReference>
<dbReference type="GO" id="GO:0003700">
    <property type="term" value="F:DNA-binding transcription factor activity"/>
    <property type="evidence" value="ECO:0007669"/>
    <property type="project" value="InterPro"/>
</dbReference>
<dbReference type="Pfam" id="PF02742">
    <property type="entry name" value="Fe_dep_repr_C"/>
    <property type="match status" value="1"/>
</dbReference>
<dbReference type="Gene3D" id="1.10.60.10">
    <property type="entry name" value="Iron dependent repressor, metal binding and dimerisation domain"/>
    <property type="match status" value="1"/>
</dbReference>
<keyword evidence="7" id="KW-1185">Reference proteome</keyword>
<protein>
    <submittedName>
        <fullName evidence="6">DNA-binding protein</fullName>
    </submittedName>
</protein>
<dbReference type="PANTHER" id="PTHR33238">
    <property type="entry name" value="IRON (METAL) DEPENDENT REPRESSOR, DTXR FAMILY"/>
    <property type="match status" value="1"/>
</dbReference>
<evidence type="ECO:0000256" key="1">
    <source>
        <dbReference type="ARBA" id="ARBA00007871"/>
    </source>
</evidence>
<dbReference type="Pfam" id="PF01325">
    <property type="entry name" value="Fe_dep_repress"/>
    <property type="match status" value="1"/>
</dbReference>
<evidence type="ECO:0000313" key="7">
    <source>
        <dbReference type="Proteomes" id="UP000284177"/>
    </source>
</evidence>
<proteinExistence type="inferred from homology"/>
<dbReference type="PROSITE" id="PS50944">
    <property type="entry name" value="HTH_DTXR"/>
    <property type="match status" value="1"/>
</dbReference>
<comment type="caution">
    <text evidence="6">The sequence shown here is derived from an EMBL/GenBank/DDBJ whole genome shotgun (WGS) entry which is preliminary data.</text>
</comment>
<organism evidence="6 7">
    <name type="scientific">Thermohalobacter berrensis</name>
    <dbReference type="NCBI Taxonomy" id="99594"/>
    <lineage>
        <taxon>Bacteria</taxon>
        <taxon>Bacillati</taxon>
        <taxon>Bacillota</taxon>
        <taxon>Tissierellia</taxon>
        <taxon>Tissierellales</taxon>
        <taxon>Thermohalobacteraceae</taxon>
        <taxon>Thermohalobacter</taxon>
    </lineage>
</organism>
<name>A0A419T9P7_9FIRM</name>
<dbReference type="SUPFAM" id="SSF46785">
    <property type="entry name" value="Winged helix' DNA-binding domain"/>
    <property type="match status" value="1"/>
</dbReference>
<evidence type="ECO:0000256" key="4">
    <source>
        <dbReference type="ARBA" id="ARBA00023163"/>
    </source>
</evidence>
<dbReference type="InterPro" id="IPR022687">
    <property type="entry name" value="HTH_DTXR"/>
</dbReference>
<dbReference type="EMBL" id="MCIB01000002">
    <property type="protein sequence ID" value="RKD34186.1"/>
    <property type="molecule type" value="Genomic_DNA"/>
</dbReference>
<dbReference type="SUPFAM" id="SSF47979">
    <property type="entry name" value="Iron-dependent repressor protein, dimerization domain"/>
    <property type="match status" value="1"/>
</dbReference>
<dbReference type="SMART" id="SM00529">
    <property type="entry name" value="HTH_DTXR"/>
    <property type="match status" value="1"/>
</dbReference>
<accession>A0A419T9P7</accession>
<dbReference type="GO" id="GO:0046983">
    <property type="term" value="F:protein dimerization activity"/>
    <property type="evidence" value="ECO:0007669"/>
    <property type="project" value="InterPro"/>
</dbReference>
<dbReference type="OrthoDB" id="9791355at2"/>
<dbReference type="Gene3D" id="1.10.10.10">
    <property type="entry name" value="Winged helix-like DNA-binding domain superfamily/Winged helix DNA-binding domain"/>
    <property type="match status" value="1"/>
</dbReference>
<dbReference type="InterPro" id="IPR022689">
    <property type="entry name" value="Iron_dep_repressor"/>
</dbReference>
<keyword evidence="4" id="KW-0804">Transcription</keyword>
<dbReference type="InterPro" id="IPR001367">
    <property type="entry name" value="Fe_dep_repressor"/>
</dbReference>
<dbReference type="PANTHER" id="PTHR33238:SF7">
    <property type="entry name" value="IRON-DEPENDENT TRANSCRIPTIONAL REGULATOR"/>
    <property type="match status" value="1"/>
</dbReference>